<gene>
    <name evidence="2" type="ORF">DES53_103327</name>
</gene>
<keyword evidence="2" id="KW-0808">Transferase</keyword>
<feature type="domain" description="Glycosyltransferase 2-like" evidence="1">
    <location>
        <begin position="7"/>
        <end position="182"/>
    </location>
</feature>
<evidence type="ECO:0000313" key="3">
    <source>
        <dbReference type="Proteomes" id="UP000253426"/>
    </source>
</evidence>
<dbReference type="RefSeq" id="WP_113958455.1">
    <property type="nucleotide sequence ID" value="NZ_QNRR01000003.1"/>
</dbReference>
<evidence type="ECO:0000259" key="1">
    <source>
        <dbReference type="Pfam" id="PF00535"/>
    </source>
</evidence>
<name>A0A366HR57_9BACT</name>
<dbReference type="GO" id="GO:0016740">
    <property type="term" value="F:transferase activity"/>
    <property type="evidence" value="ECO:0007669"/>
    <property type="project" value="UniProtKB-KW"/>
</dbReference>
<dbReference type="SUPFAM" id="SSF53448">
    <property type="entry name" value="Nucleotide-diphospho-sugar transferases"/>
    <property type="match status" value="1"/>
</dbReference>
<sequence length="276" mass="30582">MTAKILLVIPCYNESGRIGPFLSELCALAEPLGSTSILVVEDGSSPEEQDRLRELVNATRMKYPFVREPLLLSSNLGKGGAVYAGWLAHQSEEWLGFVDADGACSASETVRLARLLIGGQTSVDAIFASRIQMLGHRIQRHLHRHIIGRIYATIVSILLDIPVHDSQCGLKFIRRSAYARVFPTLEVKDFGFDIELMAALTDSGAIIEEMPIDWHEVRGGKLRLFRDALCMLGDVLQVRRRRRMASWLAHLKGSTGAHLEGTSLSRKQGLPPSRNV</sequence>
<dbReference type="PANTHER" id="PTHR10859">
    <property type="entry name" value="GLYCOSYL TRANSFERASE"/>
    <property type="match status" value="1"/>
</dbReference>
<organism evidence="2 3">
    <name type="scientific">Roseimicrobium gellanilyticum</name>
    <dbReference type="NCBI Taxonomy" id="748857"/>
    <lineage>
        <taxon>Bacteria</taxon>
        <taxon>Pseudomonadati</taxon>
        <taxon>Verrucomicrobiota</taxon>
        <taxon>Verrucomicrobiia</taxon>
        <taxon>Verrucomicrobiales</taxon>
        <taxon>Verrucomicrobiaceae</taxon>
        <taxon>Roseimicrobium</taxon>
    </lineage>
</organism>
<keyword evidence="3" id="KW-1185">Reference proteome</keyword>
<evidence type="ECO:0000313" key="2">
    <source>
        <dbReference type="EMBL" id="RBP45329.1"/>
    </source>
</evidence>
<reference evidence="2 3" key="1">
    <citation type="submission" date="2018-06" db="EMBL/GenBank/DDBJ databases">
        <title>Genomic Encyclopedia of Type Strains, Phase IV (KMG-IV): sequencing the most valuable type-strain genomes for metagenomic binning, comparative biology and taxonomic classification.</title>
        <authorList>
            <person name="Goeker M."/>
        </authorList>
    </citation>
    <scope>NUCLEOTIDE SEQUENCE [LARGE SCALE GENOMIC DNA]</scope>
    <source>
        <strain evidence="2 3">DSM 25532</strain>
    </source>
</reference>
<comment type="caution">
    <text evidence="2">The sequence shown here is derived from an EMBL/GenBank/DDBJ whole genome shotgun (WGS) entry which is preliminary data.</text>
</comment>
<protein>
    <submittedName>
        <fullName evidence="2">Glycosyltransferase involved in cell wall biosynthesis</fullName>
    </submittedName>
</protein>
<accession>A0A366HR57</accession>
<dbReference type="Proteomes" id="UP000253426">
    <property type="component" value="Unassembled WGS sequence"/>
</dbReference>
<dbReference type="PANTHER" id="PTHR10859:SF91">
    <property type="entry name" value="DOLICHYL-PHOSPHATE BETA-GLUCOSYLTRANSFERASE"/>
    <property type="match status" value="1"/>
</dbReference>
<dbReference type="GO" id="GO:0006487">
    <property type="term" value="P:protein N-linked glycosylation"/>
    <property type="evidence" value="ECO:0007669"/>
    <property type="project" value="TreeGrafter"/>
</dbReference>
<dbReference type="AlphaFoldDB" id="A0A366HR57"/>
<dbReference type="InterPro" id="IPR001173">
    <property type="entry name" value="Glyco_trans_2-like"/>
</dbReference>
<dbReference type="OrthoDB" id="9810303at2"/>
<proteinExistence type="predicted"/>
<dbReference type="InterPro" id="IPR029044">
    <property type="entry name" value="Nucleotide-diphossugar_trans"/>
</dbReference>
<dbReference type="Gene3D" id="3.90.550.10">
    <property type="entry name" value="Spore Coat Polysaccharide Biosynthesis Protein SpsA, Chain A"/>
    <property type="match status" value="1"/>
</dbReference>
<dbReference type="Pfam" id="PF00535">
    <property type="entry name" value="Glycos_transf_2"/>
    <property type="match status" value="1"/>
</dbReference>
<dbReference type="EMBL" id="QNRR01000003">
    <property type="protein sequence ID" value="RBP45329.1"/>
    <property type="molecule type" value="Genomic_DNA"/>
</dbReference>